<reference evidence="1 2" key="1">
    <citation type="submission" date="2018-08" db="EMBL/GenBank/DDBJ databases">
        <title>Genomic investigation of the strawberry pathogen Phytophthora fragariae indicates pathogenicity is determined by transcriptional variation in three key races.</title>
        <authorList>
            <person name="Adams T.M."/>
            <person name="Armitage A.D."/>
            <person name="Sobczyk M.K."/>
            <person name="Bates H.J."/>
            <person name="Dunwell J.M."/>
            <person name="Nellist C.F."/>
            <person name="Harrison R.J."/>
        </authorList>
    </citation>
    <scope>NUCLEOTIDE SEQUENCE [LARGE SCALE GENOMIC DNA]</scope>
    <source>
        <strain evidence="1 2">A4</strain>
    </source>
</reference>
<sequence length="223" mass="26581">MLVMLKNSGAWEMLSNIFYVKTATFIKTITNFVPVVAPQLYVDWVKEKVQEESMRMLVTSDPTAQHKLYGYKVEANEALHHATRSKTDKDRMLLDTGLLSAEYPDEWAVFAGKGSRTTECGHLERSNHRRELVWKVCRLWRICADKYRWAEDFYDDIFQTCAALTKYHIGFYRLRATNGEEYNQRQSRLIAIGREKQKKWRLAQERYRERRRLRQRMSLDSRQ</sequence>
<protein>
    <recommendedName>
        <fullName evidence="3">DDE Tnp4 domain-containing protein</fullName>
    </recommendedName>
</protein>
<gene>
    <name evidence="1" type="ORF">PF001_g23392</name>
</gene>
<name>A0A6A4C6M6_9STRA</name>
<dbReference type="EMBL" id="QXGE01002393">
    <property type="protein sequence ID" value="KAE9282277.1"/>
    <property type="molecule type" value="Genomic_DNA"/>
</dbReference>
<comment type="caution">
    <text evidence="1">The sequence shown here is derived from an EMBL/GenBank/DDBJ whole genome shotgun (WGS) entry which is preliminary data.</text>
</comment>
<evidence type="ECO:0008006" key="3">
    <source>
        <dbReference type="Google" id="ProtNLM"/>
    </source>
</evidence>
<evidence type="ECO:0000313" key="2">
    <source>
        <dbReference type="Proteomes" id="UP000437068"/>
    </source>
</evidence>
<dbReference type="AlphaFoldDB" id="A0A6A4C6M6"/>
<organism evidence="1 2">
    <name type="scientific">Phytophthora fragariae</name>
    <dbReference type="NCBI Taxonomy" id="53985"/>
    <lineage>
        <taxon>Eukaryota</taxon>
        <taxon>Sar</taxon>
        <taxon>Stramenopiles</taxon>
        <taxon>Oomycota</taxon>
        <taxon>Peronosporomycetes</taxon>
        <taxon>Peronosporales</taxon>
        <taxon>Peronosporaceae</taxon>
        <taxon>Phytophthora</taxon>
    </lineage>
</organism>
<accession>A0A6A4C6M6</accession>
<evidence type="ECO:0000313" key="1">
    <source>
        <dbReference type="EMBL" id="KAE9282277.1"/>
    </source>
</evidence>
<proteinExistence type="predicted"/>
<dbReference type="Proteomes" id="UP000437068">
    <property type="component" value="Unassembled WGS sequence"/>
</dbReference>